<dbReference type="AlphaFoldDB" id="A0AAE0PGX1"/>
<feature type="compositionally biased region" description="Low complexity" evidence="1">
    <location>
        <begin position="234"/>
        <end position="255"/>
    </location>
</feature>
<name>A0AAE0PGX1_SORBR</name>
<feature type="compositionally biased region" description="Basic and acidic residues" evidence="1">
    <location>
        <begin position="312"/>
        <end position="321"/>
    </location>
</feature>
<feature type="region of interest" description="Disordered" evidence="1">
    <location>
        <begin position="157"/>
        <end position="177"/>
    </location>
</feature>
<sequence length="542" mass="59684">MSSSNIKTASTDQPNEEAYVPHKPFTLEFVKLTDEEDEHWTRTKHKLQEVHTQALKVFGDFAEELWAWGKKWEDTLKTLQVYKKRYEDLQDDFTTVLKSPMKSMVLLGDQQQFKVPLKVDLKTFDPYQGWWIELYPMPSHPWHANFKDKIHLDSADSADALPKNSSPEPDLFRVPRTRENPWGNPWFEVHHDHPGTLVPDYQAKLKAARAAGRAKDPKNLAYWSDTEPEDNSEPAGKAAASSSTAPPNATSVAATFTDQQQGTEPTDPAAVPSSRRAQNEAEPRATTPAVDDAARSPSSSPDILIRARRRPTAREKGKGRATDFGQEITATVSAPAASAASPTKPTTRSASGSGIASPKKDKSEAKAKAKSASRAPSASSSAAAISSAPVGNKSKPNKVTKSSSSTPAAAAQRATIKRSQVKKGKYWAFKAEQRHLAAVGGIGYENKFFVLACPAPELLGACQADTPSFERHPFKRNRAVEHFRECGVEVETEEEIFAQFAMEVVQDTARWPVNDEWARKHNRSLIGKRDADGDVAMEDLEG</sequence>
<feature type="compositionally biased region" description="Low complexity" evidence="1">
    <location>
        <begin position="400"/>
        <end position="414"/>
    </location>
</feature>
<gene>
    <name evidence="2" type="ORF">B0T20DRAFT_391320</name>
</gene>
<feature type="compositionally biased region" description="Low complexity" evidence="1">
    <location>
        <begin position="329"/>
        <end position="351"/>
    </location>
</feature>
<dbReference type="EMBL" id="JAUTDP010000004">
    <property type="protein sequence ID" value="KAK3399753.1"/>
    <property type="molecule type" value="Genomic_DNA"/>
</dbReference>
<comment type="caution">
    <text evidence="2">The sequence shown here is derived from an EMBL/GenBank/DDBJ whole genome shotgun (WGS) entry which is preliminary data.</text>
</comment>
<evidence type="ECO:0000256" key="1">
    <source>
        <dbReference type="SAM" id="MobiDB-lite"/>
    </source>
</evidence>
<feature type="compositionally biased region" description="Low complexity" evidence="1">
    <location>
        <begin position="370"/>
        <end position="389"/>
    </location>
</feature>
<keyword evidence="3" id="KW-1185">Reference proteome</keyword>
<feature type="compositionally biased region" description="Basic and acidic residues" evidence="1">
    <location>
        <begin position="358"/>
        <end position="367"/>
    </location>
</feature>
<reference evidence="2" key="2">
    <citation type="submission" date="2023-07" db="EMBL/GenBank/DDBJ databases">
        <authorList>
            <consortium name="Lawrence Berkeley National Laboratory"/>
            <person name="Haridas S."/>
            <person name="Hensen N."/>
            <person name="Bonometti L."/>
            <person name="Westerberg I."/>
            <person name="Brannstrom I.O."/>
            <person name="Guillou S."/>
            <person name="Cros-Aarteil S."/>
            <person name="Calhoun S."/>
            <person name="Kuo A."/>
            <person name="Mondo S."/>
            <person name="Pangilinan J."/>
            <person name="Riley R."/>
            <person name="LaButti K."/>
            <person name="Andreopoulos B."/>
            <person name="Lipzen A."/>
            <person name="Chen C."/>
            <person name="Yanf M."/>
            <person name="Daum C."/>
            <person name="Ng V."/>
            <person name="Clum A."/>
            <person name="Steindorff A."/>
            <person name="Ohm R."/>
            <person name="Martin F."/>
            <person name="Silar P."/>
            <person name="Natvig D."/>
            <person name="Lalanne C."/>
            <person name="Gautier V."/>
            <person name="Ament-velasquez S.L."/>
            <person name="Kruys A."/>
            <person name="Hutchinson M.I."/>
            <person name="Powell A.J."/>
            <person name="Barry K."/>
            <person name="Miller A.N."/>
            <person name="Grigoriev I.V."/>
            <person name="Debuchy R."/>
            <person name="Gladieux P."/>
            <person name="Thoren M.H."/>
            <person name="Johannesson H."/>
        </authorList>
    </citation>
    <scope>NUCLEOTIDE SEQUENCE</scope>
    <source>
        <strain evidence="2">FGSC 1904</strain>
    </source>
</reference>
<feature type="region of interest" description="Disordered" evidence="1">
    <location>
        <begin position="208"/>
        <end position="416"/>
    </location>
</feature>
<evidence type="ECO:0000313" key="3">
    <source>
        <dbReference type="Proteomes" id="UP001281003"/>
    </source>
</evidence>
<evidence type="ECO:0000313" key="2">
    <source>
        <dbReference type="EMBL" id="KAK3399753.1"/>
    </source>
</evidence>
<feature type="compositionally biased region" description="Low complexity" evidence="1">
    <location>
        <begin position="288"/>
        <end position="302"/>
    </location>
</feature>
<dbReference type="Proteomes" id="UP001281003">
    <property type="component" value="Unassembled WGS sequence"/>
</dbReference>
<organism evidence="2 3">
    <name type="scientific">Sordaria brevicollis</name>
    <dbReference type="NCBI Taxonomy" id="83679"/>
    <lineage>
        <taxon>Eukaryota</taxon>
        <taxon>Fungi</taxon>
        <taxon>Dikarya</taxon>
        <taxon>Ascomycota</taxon>
        <taxon>Pezizomycotina</taxon>
        <taxon>Sordariomycetes</taxon>
        <taxon>Sordariomycetidae</taxon>
        <taxon>Sordariales</taxon>
        <taxon>Sordariaceae</taxon>
        <taxon>Sordaria</taxon>
    </lineage>
</organism>
<proteinExistence type="predicted"/>
<protein>
    <submittedName>
        <fullName evidence="2">Uncharacterized protein</fullName>
    </submittedName>
</protein>
<accession>A0AAE0PGX1</accession>
<reference evidence="2" key="1">
    <citation type="journal article" date="2023" name="Mol. Phylogenet. Evol.">
        <title>Genome-scale phylogeny and comparative genomics of the fungal order Sordariales.</title>
        <authorList>
            <person name="Hensen N."/>
            <person name="Bonometti L."/>
            <person name="Westerberg I."/>
            <person name="Brannstrom I.O."/>
            <person name="Guillou S."/>
            <person name="Cros-Aarteil S."/>
            <person name="Calhoun S."/>
            <person name="Haridas S."/>
            <person name="Kuo A."/>
            <person name="Mondo S."/>
            <person name="Pangilinan J."/>
            <person name="Riley R."/>
            <person name="LaButti K."/>
            <person name="Andreopoulos B."/>
            <person name="Lipzen A."/>
            <person name="Chen C."/>
            <person name="Yan M."/>
            <person name="Daum C."/>
            <person name="Ng V."/>
            <person name="Clum A."/>
            <person name="Steindorff A."/>
            <person name="Ohm R.A."/>
            <person name="Martin F."/>
            <person name="Silar P."/>
            <person name="Natvig D.O."/>
            <person name="Lalanne C."/>
            <person name="Gautier V."/>
            <person name="Ament-Velasquez S.L."/>
            <person name="Kruys A."/>
            <person name="Hutchinson M.I."/>
            <person name="Powell A.J."/>
            <person name="Barry K."/>
            <person name="Miller A.N."/>
            <person name="Grigoriev I.V."/>
            <person name="Debuchy R."/>
            <person name="Gladieux P."/>
            <person name="Hiltunen Thoren M."/>
            <person name="Johannesson H."/>
        </authorList>
    </citation>
    <scope>NUCLEOTIDE SEQUENCE</scope>
    <source>
        <strain evidence="2">FGSC 1904</strain>
    </source>
</reference>